<name>A0A2T7CUM0_9POAL</name>
<accession>A0A2T7CUM0</accession>
<protein>
    <submittedName>
        <fullName evidence="2">Uncharacterized protein</fullName>
    </submittedName>
</protein>
<keyword evidence="3" id="KW-1185">Reference proteome</keyword>
<reference evidence="2 3" key="1">
    <citation type="submission" date="2018-04" db="EMBL/GenBank/DDBJ databases">
        <title>WGS assembly of Panicum hallii var. hallii HAL2.</title>
        <authorList>
            <person name="Lovell J."/>
            <person name="Jenkins J."/>
            <person name="Lowry D."/>
            <person name="Mamidi S."/>
            <person name="Sreedasyam A."/>
            <person name="Weng X."/>
            <person name="Barry K."/>
            <person name="Bonette J."/>
            <person name="Campitelli B."/>
            <person name="Daum C."/>
            <person name="Gordon S."/>
            <person name="Gould B."/>
            <person name="Lipzen A."/>
            <person name="MacQueen A."/>
            <person name="Palacio-Mejia J."/>
            <person name="Plott C."/>
            <person name="Shakirov E."/>
            <person name="Shu S."/>
            <person name="Yoshinaga Y."/>
            <person name="Zane M."/>
            <person name="Rokhsar D."/>
            <person name="Grimwood J."/>
            <person name="Schmutz J."/>
            <person name="Juenger T."/>
        </authorList>
    </citation>
    <scope>NUCLEOTIDE SEQUENCE [LARGE SCALE GENOMIC DNA]</scope>
    <source>
        <strain evidence="3">cv. HAL2</strain>
    </source>
</reference>
<feature type="region of interest" description="Disordered" evidence="1">
    <location>
        <begin position="30"/>
        <end position="222"/>
    </location>
</feature>
<dbReference type="EMBL" id="CM009755">
    <property type="protein sequence ID" value="PUZ47001.1"/>
    <property type="molecule type" value="Genomic_DNA"/>
</dbReference>
<dbReference type="Proteomes" id="UP000244336">
    <property type="component" value="Chromosome 7"/>
</dbReference>
<feature type="compositionally biased region" description="Pro residues" evidence="1">
    <location>
        <begin position="85"/>
        <end position="98"/>
    </location>
</feature>
<feature type="compositionally biased region" description="Low complexity" evidence="1">
    <location>
        <begin position="99"/>
        <end position="108"/>
    </location>
</feature>
<organism evidence="2 3">
    <name type="scientific">Panicum hallii var. hallii</name>
    <dbReference type="NCBI Taxonomy" id="1504633"/>
    <lineage>
        <taxon>Eukaryota</taxon>
        <taxon>Viridiplantae</taxon>
        <taxon>Streptophyta</taxon>
        <taxon>Embryophyta</taxon>
        <taxon>Tracheophyta</taxon>
        <taxon>Spermatophyta</taxon>
        <taxon>Magnoliopsida</taxon>
        <taxon>Liliopsida</taxon>
        <taxon>Poales</taxon>
        <taxon>Poaceae</taxon>
        <taxon>PACMAD clade</taxon>
        <taxon>Panicoideae</taxon>
        <taxon>Panicodae</taxon>
        <taxon>Paniceae</taxon>
        <taxon>Panicinae</taxon>
        <taxon>Panicum</taxon>
        <taxon>Panicum sect. Panicum</taxon>
    </lineage>
</organism>
<sequence>MCRTHEAAGRTIEHGKAVSQSLNFWSGARDDQTREVPCSSRIPDSRVSCRPPSRAKQGSLKKTAREYAEQAHPPSALPVVRQVEPIPPATSPPPPPPAASVHAPGVGVPTPPGSSPVTRCADPSSIAGSTEPTPPPQQQHPNHYDKFGQKLAPPARPASYRLLLSRSLRARPGRRRRARKPACPPRPAPGTCEKKKRHGASHGACPDVERPPAARRAPTRRAPLRGHARAHMLFGGPAGPGNIWPGAACGRAGGGLGLAAAT</sequence>
<evidence type="ECO:0000313" key="3">
    <source>
        <dbReference type="Proteomes" id="UP000244336"/>
    </source>
</evidence>
<evidence type="ECO:0000256" key="1">
    <source>
        <dbReference type="SAM" id="MobiDB-lite"/>
    </source>
</evidence>
<feature type="compositionally biased region" description="Low complexity" evidence="1">
    <location>
        <begin position="157"/>
        <end position="167"/>
    </location>
</feature>
<evidence type="ECO:0000313" key="2">
    <source>
        <dbReference type="EMBL" id="PUZ47001.1"/>
    </source>
</evidence>
<feature type="compositionally biased region" description="Basic residues" evidence="1">
    <location>
        <begin position="168"/>
        <end position="180"/>
    </location>
</feature>
<dbReference type="Gramene" id="PUZ47001">
    <property type="protein sequence ID" value="PUZ47001"/>
    <property type="gene ID" value="GQ55_7G128200"/>
</dbReference>
<gene>
    <name evidence="2" type="ORF">GQ55_7G128200</name>
</gene>
<dbReference type="AlphaFoldDB" id="A0A2T7CUM0"/>
<proteinExistence type="predicted"/>